<dbReference type="AlphaFoldDB" id="A0ABD3UBW0"/>
<dbReference type="SUPFAM" id="SSF49854">
    <property type="entry name" value="Spermadhesin, CUB domain"/>
    <property type="match status" value="1"/>
</dbReference>
<feature type="transmembrane region" description="Helical" evidence="1">
    <location>
        <begin position="12"/>
        <end position="34"/>
    </location>
</feature>
<name>A0ABD3UBW0_SINWO</name>
<evidence type="ECO:0000313" key="3">
    <source>
        <dbReference type="Proteomes" id="UP001634394"/>
    </source>
</evidence>
<keyword evidence="3" id="KW-1185">Reference proteome</keyword>
<evidence type="ECO:0000313" key="2">
    <source>
        <dbReference type="EMBL" id="KAL3847004.1"/>
    </source>
</evidence>
<proteinExistence type="predicted"/>
<sequence>MLFPPASPLSPLAFTGVVGAVQGIALVSVISVIIQEIIKRKQRLCGEPPSNIGDFVLIGKQGDAAFYDCPGTDVFKHDETQTCPIIYCQDDGNYSIPVFQPDPILSEGTDIRYEVVQSTSGIITSPNYTANYTSPSSIKTVWNIMVPGKNLKFKVEDINIDYITEIVFLCGFGVISWYDTYEAIGSEFTCNKPCARILLYPGPIGGRGFKISFTSDE</sequence>
<evidence type="ECO:0000256" key="1">
    <source>
        <dbReference type="SAM" id="Phobius"/>
    </source>
</evidence>
<protein>
    <submittedName>
        <fullName evidence="2">Uncharacterized protein</fullName>
    </submittedName>
</protein>
<keyword evidence="1" id="KW-0812">Transmembrane</keyword>
<keyword evidence="1" id="KW-1133">Transmembrane helix</keyword>
<reference evidence="2 3" key="1">
    <citation type="submission" date="2024-11" db="EMBL/GenBank/DDBJ databases">
        <title>Chromosome-level genome assembly of the freshwater bivalve Anodonta woodiana.</title>
        <authorList>
            <person name="Chen X."/>
        </authorList>
    </citation>
    <scope>NUCLEOTIDE SEQUENCE [LARGE SCALE GENOMIC DNA]</scope>
    <source>
        <strain evidence="2">MN2024</strain>
        <tissue evidence="2">Gills</tissue>
    </source>
</reference>
<dbReference type="InterPro" id="IPR035914">
    <property type="entry name" value="Sperma_CUB_dom_sf"/>
</dbReference>
<comment type="caution">
    <text evidence="2">The sequence shown here is derived from an EMBL/GenBank/DDBJ whole genome shotgun (WGS) entry which is preliminary data.</text>
</comment>
<organism evidence="2 3">
    <name type="scientific">Sinanodonta woodiana</name>
    <name type="common">Chinese pond mussel</name>
    <name type="synonym">Anodonta woodiana</name>
    <dbReference type="NCBI Taxonomy" id="1069815"/>
    <lineage>
        <taxon>Eukaryota</taxon>
        <taxon>Metazoa</taxon>
        <taxon>Spiralia</taxon>
        <taxon>Lophotrochozoa</taxon>
        <taxon>Mollusca</taxon>
        <taxon>Bivalvia</taxon>
        <taxon>Autobranchia</taxon>
        <taxon>Heteroconchia</taxon>
        <taxon>Palaeoheterodonta</taxon>
        <taxon>Unionida</taxon>
        <taxon>Unionoidea</taxon>
        <taxon>Unionidae</taxon>
        <taxon>Unioninae</taxon>
        <taxon>Sinanodonta</taxon>
    </lineage>
</organism>
<dbReference type="Proteomes" id="UP001634394">
    <property type="component" value="Unassembled WGS sequence"/>
</dbReference>
<keyword evidence="1" id="KW-0472">Membrane</keyword>
<dbReference type="Gene3D" id="2.60.120.290">
    <property type="entry name" value="Spermadhesin, CUB domain"/>
    <property type="match status" value="1"/>
</dbReference>
<dbReference type="EMBL" id="JBJQND010000016">
    <property type="protein sequence ID" value="KAL3847004.1"/>
    <property type="molecule type" value="Genomic_DNA"/>
</dbReference>
<gene>
    <name evidence="2" type="ORF">ACJMK2_017942</name>
</gene>
<accession>A0ABD3UBW0</accession>